<reference evidence="2" key="1">
    <citation type="submission" date="2022-08" db="EMBL/GenBank/DDBJ databases">
        <authorList>
            <consortium name="DOE Joint Genome Institute"/>
            <person name="Min B."/>
            <person name="Riley R."/>
            <person name="Sierra-Patev S."/>
            <person name="Naranjo-Ortiz M."/>
            <person name="Looney B."/>
            <person name="Konkel Z."/>
            <person name="Slot J.C."/>
            <person name="Sakamoto Y."/>
            <person name="Steenwyk J.L."/>
            <person name="Rokas A."/>
            <person name="Carro J."/>
            <person name="Camarero S."/>
            <person name="Ferreira P."/>
            <person name="Molpeceres G."/>
            <person name="Ruiz-Duenas F.J."/>
            <person name="Serrano A."/>
            <person name="Henrissat B."/>
            <person name="Drula E."/>
            <person name="Hughes K.W."/>
            <person name="Mata J.L."/>
            <person name="Ishikawa N.K."/>
            <person name="Vargas-Isla R."/>
            <person name="Ushijima S."/>
            <person name="Smith C.A."/>
            <person name="Ahrendt S."/>
            <person name="Andreopoulos W."/>
            <person name="He G."/>
            <person name="Labutti K."/>
            <person name="Lipzen A."/>
            <person name="Ng V."/>
            <person name="Sandor L."/>
            <person name="Barry K."/>
            <person name="Martinez A.T."/>
            <person name="Xiao Y."/>
            <person name="Gibbons J.G."/>
            <person name="Terashima K."/>
            <person name="Hibbett D.S."/>
            <person name="Grigoriev I.V."/>
        </authorList>
    </citation>
    <scope>NUCLEOTIDE SEQUENCE</scope>
    <source>
        <strain evidence="2">Sp2 HRB7682 ss15</strain>
    </source>
</reference>
<protein>
    <submittedName>
        <fullName evidence="2">Uncharacterized protein</fullName>
    </submittedName>
</protein>
<comment type="caution">
    <text evidence="2">The sequence shown here is derived from an EMBL/GenBank/DDBJ whole genome shotgun (WGS) entry which is preliminary data.</text>
</comment>
<dbReference type="AlphaFoldDB" id="A0A9W9AZM0"/>
<reference evidence="2" key="2">
    <citation type="journal article" date="2023" name="Proc. Natl. Acad. Sci. U.S.A.">
        <title>A global phylogenomic analysis of the shiitake genus Lentinula.</title>
        <authorList>
            <person name="Sierra-Patev S."/>
            <person name="Min B."/>
            <person name="Naranjo-Ortiz M."/>
            <person name="Looney B."/>
            <person name="Konkel Z."/>
            <person name="Slot J.C."/>
            <person name="Sakamoto Y."/>
            <person name="Steenwyk J.L."/>
            <person name="Rokas A."/>
            <person name="Carro J."/>
            <person name="Camarero S."/>
            <person name="Ferreira P."/>
            <person name="Molpeceres G."/>
            <person name="Ruiz-Duenas F.J."/>
            <person name="Serrano A."/>
            <person name="Henrissat B."/>
            <person name="Drula E."/>
            <person name="Hughes K.W."/>
            <person name="Mata J.L."/>
            <person name="Ishikawa N.K."/>
            <person name="Vargas-Isla R."/>
            <person name="Ushijima S."/>
            <person name="Smith C.A."/>
            <person name="Donoghue J."/>
            <person name="Ahrendt S."/>
            <person name="Andreopoulos W."/>
            <person name="He G."/>
            <person name="LaButti K."/>
            <person name="Lipzen A."/>
            <person name="Ng V."/>
            <person name="Riley R."/>
            <person name="Sandor L."/>
            <person name="Barry K."/>
            <person name="Martinez A.T."/>
            <person name="Xiao Y."/>
            <person name="Gibbons J.G."/>
            <person name="Terashima K."/>
            <person name="Grigoriev I.V."/>
            <person name="Hibbett D."/>
        </authorList>
    </citation>
    <scope>NUCLEOTIDE SEQUENCE</scope>
    <source>
        <strain evidence="2">Sp2 HRB7682 ss15</strain>
    </source>
</reference>
<sequence>MLSNKSSQRRSPIADRLCNLSNFSGPSQSENEGSTPEPDLCTCTPGEKHLCWDVDYEVYGVIHNNDIGCITCNDFASHIHHSRQQKVRGIEEAYAKMHEHHDILWRRGLKEGARRYSSTAPLDDLQVLEEDLNIAQIKQAKAEEELKYLTRVVLGQISLVEFLSTFTRPTFATREEFWLSMSDTAAANTTKYLWNDDVNVENLILAQDSSLRHIAPDFQLKSSAKVSDIRHRADTSLHTSLQVSTDNHKCDHSSSSSAIPRPSPSPEHPTISRHIPNLRPGEDIPGYYEGNLRTGNLREVLTTLFDEAHSGDADALAKCKALCREAHMVDTPDRTFGMRYVLIHWKKPPLPDSPLSRTSRRTGRNRHRDRRPGHSSDTSNVVLVNPKLTDSPEVWFEYLKTHSLSWPNGVRKQSNGDPWMADLRASRMFAQFRPLHEDMTYIRNQFTIATLSLFTDKGRYKILVRQLGLRISPVAKYVPFTGQSGGSGNVSEEDVARHYASCGVTVQEVENEVEGWAIQYKRERDQRPSQTRSIA</sequence>
<evidence type="ECO:0000313" key="2">
    <source>
        <dbReference type="EMBL" id="KAJ4493030.1"/>
    </source>
</evidence>
<evidence type="ECO:0000313" key="3">
    <source>
        <dbReference type="Proteomes" id="UP001150238"/>
    </source>
</evidence>
<organism evidence="2 3">
    <name type="scientific">Lentinula lateritia</name>
    <dbReference type="NCBI Taxonomy" id="40482"/>
    <lineage>
        <taxon>Eukaryota</taxon>
        <taxon>Fungi</taxon>
        <taxon>Dikarya</taxon>
        <taxon>Basidiomycota</taxon>
        <taxon>Agaricomycotina</taxon>
        <taxon>Agaricomycetes</taxon>
        <taxon>Agaricomycetidae</taxon>
        <taxon>Agaricales</taxon>
        <taxon>Marasmiineae</taxon>
        <taxon>Omphalotaceae</taxon>
        <taxon>Lentinula</taxon>
    </lineage>
</organism>
<name>A0A9W9AZM0_9AGAR</name>
<evidence type="ECO:0000256" key="1">
    <source>
        <dbReference type="SAM" id="MobiDB-lite"/>
    </source>
</evidence>
<proteinExistence type="predicted"/>
<feature type="compositionally biased region" description="Basic residues" evidence="1">
    <location>
        <begin position="358"/>
        <end position="373"/>
    </location>
</feature>
<dbReference type="Proteomes" id="UP001150238">
    <property type="component" value="Unassembled WGS sequence"/>
</dbReference>
<feature type="region of interest" description="Disordered" evidence="1">
    <location>
        <begin position="237"/>
        <end position="287"/>
    </location>
</feature>
<feature type="region of interest" description="Disordered" evidence="1">
    <location>
        <begin position="351"/>
        <end position="381"/>
    </location>
</feature>
<gene>
    <name evidence="2" type="ORF">C8J55DRAFT_221700</name>
</gene>
<dbReference type="EMBL" id="JANVFS010000004">
    <property type="protein sequence ID" value="KAJ4493030.1"/>
    <property type="molecule type" value="Genomic_DNA"/>
</dbReference>
<accession>A0A9W9AZM0</accession>